<organism evidence="2 3">
    <name type="scientific">Azospirillum thermophilum</name>
    <dbReference type="NCBI Taxonomy" id="2202148"/>
    <lineage>
        <taxon>Bacteria</taxon>
        <taxon>Pseudomonadati</taxon>
        <taxon>Pseudomonadota</taxon>
        <taxon>Alphaproteobacteria</taxon>
        <taxon>Rhodospirillales</taxon>
        <taxon>Azospirillaceae</taxon>
        <taxon>Azospirillum</taxon>
    </lineage>
</organism>
<dbReference type="AlphaFoldDB" id="A0A2S2CKC0"/>
<dbReference type="KEGG" id="azz:DEW08_00985"/>
<evidence type="ECO:0000313" key="3">
    <source>
        <dbReference type="Proteomes" id="UP000245629"/>
    </source>
</evidence>
<dbReference type="PANTHER" id="PTHR41521:SF4">
    <property type="entry name" value="BLR0684 PROTEIN"/>
    <property type="match status" value="1"/>
</dbReference>
<protein>
    <recommendedName>
        <fullName evidence="1">DUF1330 domain-containing protein</fullName>
    </recommendedName>
</protein>
<sequence>MTAYLVIDISIFDMPKMEEYERHVLPLLKMFGGTPIAYDDDGVVLEGAWNNRVLIVAFPSKEEIKAFFNSPEYAPWKAFRRKYSDGRAVAVQAVQPG</sequence>
<dbReference type="RefSeq" id="WP_109323726.1">
    <property type="nucleotide sequence ID" value="NZ_CP029352.1"/>
</dbReference>
<proteinExistence type="predicted"/>
<dbReference type="Gene3D" id="3.30.70.100">
    <property type="match status" value="1"/>
</dbReference>
<dbReference type="SUPFAM" id="SSF54909">
    <property type="entry name" value="Dimeric alpha+beta barrel"/>
    <property type="match status" value="1"/>
</dbReference>
<dbReference type="EMBL" id="CP029352">
    <property type="protein sequence ID" value="AWK84944.1"/>
    <property type="molecule type" value="Genomic_DNA"/>
</dbReference>
<feature type="domain" description="DUF1330" evidence="1">
    <location>
        <begin position="2"/>
        <end position="93"/>
    </location>
</feature>
<name>A0A2S2CKC0_9PROT</name>
<gene>
    <name evidence="2" type="ORF">DEW08_00985</name>
</gene>
<reference evidence="3" key="1">
    <citation type="submission" date="2018-05" db="EMBL/GenBank/DDBJ databases">
        <title>Azospirillum thermophila sp. nov., a novel isolated from hot spring.</title>
        <authorList>
            <person name="Zhao Z."/>
        </authorList>
    </citation>
    <scope>NUCLEOTIDE SEQUENCE [LARGE SCALE GENOMIC DNA]</scope>
    <source>
        <strain evidence="3">CFH 70021</strain>
    </source>
</reference>
<accession>A0A2S2CKC0</accession>
<dbReference type="InterPro" id="IPR011008">
    <property type="entry name" value="Dimeric_a/b-barrel"/>
</dbReference>
<dbReference type="OrthoDB" id="9806380at2"/>
<evidence type="ECO:0000259" key="1">
    <source>
        <dbReference type="Pfam" id="PF07045"/>
    </source>
</evidence>
<dbReference type="InterPro" id="IPR010753">
    <property type="entry name" value="DUF1330"/>
</dbReference>
<dbReference type="Pfam" id="PF07045">
    <property type="entry name" value="DUF1330"/>
    <property type="match status" value="1"/>
</dbReference>
<dbReference type="Proteomes" id="UP000245629">
    <property type="component" value="Chromosome 1"/>
</dbReference>
<keyword evidence="3" id="KW-1185">Reference proteome</keyword>
<evidence type="ECO:0000313" key="2">
    <source>
        <dbReference type="EMBL" id="AWK84944.1"/>
    </source>
</evidence>
<dbReference type="PANTHER" id="PTHR41521">
    <property type="match status" value="1"/>
</dbReference>